<feature type="domain" description="4-fold beta flower" evidence="1">
    <location>
        <begin position="23"/>
        <end position="135"/>
    </location>
</feature>
<protein>
    <recommendedName>
        <fullName evidence="1">4-fold beta flower domain-containing protein</fullName>
    </recommendedName>
</protein>
<dbReference type="InterPro" id="IPR048911">
    <property type="entry name" value="Bflower"/>
</dbReference>
<proteinExistence type="predicted"/>
<dbReference type="EMBL" id="JAICCF010000002">
    <property type="protein sequence ID" value="MBW8684610.1"/>
    <property type="molecule type" value="Genomic_DNA"/>
</dbReference>
<reference evidence="2 3" key="1">
    <citation type="submission" date="2021-08" db="EMBL/GenBank/DDBJ databases">
        <title>The genome sequence of Chitinophaga sp. B61.</title>
        <authorList>
            <person name="Zhang X."/>
        </authorList>
    </citation>
    <scope>NUCLEOTIDE SEQUENCE [LARGE SCALE GENOMIC DNA]</scope>
    <source>
        <strain evidence="2 3">B61</strain>
    </source>
</reference>
<dbReference type="RefSeq" id="WP_220249828.1">
    <property type="nucleotide sequence ID" value="NZ_JAICCF010000002.1"/>
</dbReference>
<name>A0ABS7GAC2_9BACT</name>
<comment type="caution">
    <text evidence="2">The sequence shown here is derived from an EMBL/GenBank/DDBJ whole genome shotgun (WGS) entry which is preliminary data.</text>
</comment>
<organism evidence="2 3">
    <name type="scientific">Chitinophaga rhizophila</name>
    <dbReference type="NCBI Taxonomy" id="2866212"/>
    <lineage>
        <taxon>Bacteria</taxon>
        <taxon>Pseudomonadati</taxon>
        <taxon>Bacteroidota</taxon>
        <taxon>Chitinophagia</taxon>
        <taxon>Chitinophagales</taxon>
        <taxon>Chitinophagaceae</taxon>
        <taxon>Chitinophaga</taxon>
    </lineage>
</organism>
<evidence type="ECO:0000313" key="2">
    <source>
        <dbReference type="EMBL" id="MBW8684610.1"/>
    </source>
</evidence>
<accession>A0ABS7GAC2</accession>
<dbReference type="Proteomes" id="UP000812961">
    <property type="component" value="Unassembled WGS sequence"/>
</dbReference>
<sequence length="142" mass="16291">MKQVLYTLAFLLSGHIIHAQDIALFNKDGKAIAYIATDDEEMPVFLYNGKPVAYITKDNVYGYNGKHLGWYDKGVIRTHEGKIIATTKDASSQYTQYEPYKNYKQSKPYKSYQHTAPYKVYAQSGWTAEGFEAFLLKGQKER</sequence>
<evidence type="ECO:0000313" key="3">
    <source>
        <dbReference type="Proteomes" id="UP000812961"/>
    </source>
</evidence>
<dbReference type="Pfam" id="PF21784">
    <property type="entry name" value="Bflower"/>
    <property type="match status" value="1"/>
</dbReference>
<gene>
    <name evidence="2" type="ORF">K1Y79_09730</name>
</gene>
<keyword evidence="3" id="KW-1185">Reference proteome</keyword>
<evidence type="ECO:0000259" key="1">
    <source>
        <dbReference type="Pfam" id="PF21784"/>
    </source>
</evidence>